<dbReference type="InterPro" id="IPR008662">
    <property type="entry name" value="TOIP1/2"/>
</dbReference>
<dbReference type="InterPro" id="IPR038599">
    <property type="entry name" value="LAP1C-like_C_sf"/>
</dbReference>
<name>A0A6I9X7L3_9SAUR</name>
<evidence type="ECO:0000259" key="11">
    <source>
        <dbReference type="Pfam" id="PF05609"/>
    </source>
</evidence>
<dbReference type="PANTHER" id="PTHR18843">
    <property type="entry name" value="TORSIN-1A-INTERACTING PROTEIN"/>
    <property type="match status" value="1"/>
</dbReference>
<dbReference type="GO" id="GO:0001671">
    <property type="term" value="F:ATPase activator activity"/>
    <property type="evidence" value="ECO:0007669"/>
    <property type="project" value="InterPro"/>
</dbReference>
<evidence type="ECO:0000256" key="9">
    <source>
        <dbReference type="ARBA" id="ARBA00037847"/>
    </source>
</evidence>
<accession>A0A6I9X7L3</accession>
<evidence type="ECO:0000256" key="10">
    <source>
        <dbReference type="SAM" id="Phobius"/>
    </source>
</evidence>
<evidence type="ECO:0000256" key="5">
    <source>
        <dbReference type="ARBA" id="ARBA00022989"/>
    </source>
</evidence>
<dbReference type="Gene3D" id="3.40.50.12190">
    <property type="match status" value="1"/>
</dbReference>
<dbReference type="Pfam" id="PF05609">
    <property type="entry name" value="LAP1_C"/>
    <property type="match status" value="1"/>
</dbReference>
<dbReference type="GeneID" id="106539546"/>
<gene>
    <name evidence="13" type="primary">LOC106539546</name>
</gene>
<evidence type="ECO:0000256" key="8">
    <source>
        <dbReference type="ARBA" id="ARBA00023242"/>
    </source>
</evidence>
<dbReference type="GO" id="GO:0005635">
    <property type="term" value="C:nuclear envelope"/>
    <property type="evidence" value="ECO:0007669"/>
    <property type="project" value="UniProtKB-SubCell"/>
</dbReference>
<dbReference type="InterPro" id="IPR046753">
    <property type="entry name" value="TOIP1/2_C"/>
</dbReference>
<evidence type="ECO:0000256" key="6">
    <source>
        <dbReference type="ARBA" id="ARBA00023136"/>
    </source>
</evidence>
<proteinExistence type="inferred from homology"/>
<feature type="transmembrane region" description="Helical" evidence="10">
    <location>
        <begin position="59"/>
        <end position="80"/>
    </location>
</feature>
<keyword evidence="12" id="KW-1185">Reference proteome</keyword>
<keyword evidence="5 10" id="KW-1133">Transmembrane helix</keyword>
<evidence type="ECO:0000313" key="13">
    <source>
        <dbReference type="RefSeq" id="XP_013909827.1"/>
    </source>
</evidence>
<dbReference type="GO" id="GO:0016020">
    <property type="term" value="C:membrane"/>
    <property type="evidence" value="ECO:0007669"/>
    <property type="project" value="TreeGrafter"/>
</dbReference>
<protein>
    <submittedName>
        <fullName evidence="13">Torsin-1A-interacting protein 2-like</fullName>
    </submittedName>
</protein>
<comment type="similarity">
    <text evidence="2">Belongs to the TOR1AIP family.</text>
</comment>
<sequence length="321" mass="35755">MLFFLKDVQHTTSKLVPEVYSRKTSEYFTSEVNQQNSVKKLVINNSQSSQDNGFLRRGVFLAIMVALIAIFASCCCYYPSHAPSMPKNPVVEVFLSKFNPLKDVFPGQSPHLWGRVRKILQKHLNASYHTEPAILIFTAAQEAKSTLKCLSTQVARAYSSSLGSRTVHVDGISKSTLSNDLAKLAVDEELSVGFHGGGKAAVIHQFESLPASSTLIFYKYCDHENAAFKDVALILTVLLENEKLDPAIGLQIVEENVRDFLWTKFTNSDSTSSYDLMDTDKLSGLWSRISHLVVPVCPVPFIEDNGCFQQMANKEDFTSKN</sequence>
<evidence type="ECO:0000313" key="12">
    <source>
        <dbReference type="Proteomes" id="UP000504617"/>
    </source>
</evidence>
<comment type="subcellular location">
    <subcellularLocation>
        <location evidence="9">Endomembrane system</location>
        <topology evidence="9">Single-pass membrane protein</topology>
    </subcellularLocation>
    <subcellularLocation>
        <location evidence="1">Nucleus envelope</location>
    </subcellularLocation>
</comment>
<reference evidence="13" key="1">
    <citation type="submission" date="2025-08" db="UniProtKB">
        <authorList>
            <consortium name="RefSeq"/>
        </authorList>
    </citation>
    <scope>IDENTIFICATION</scope>
    <source>
        <tissue evidence="13">Skeletal muscle</tissue>
    </source>
</reference>
<dbReference type="RefSeq" id="XP_013909827.1">
    <property type="nucleotide sequence ID" value="XM_014054352.1"/>
</dbReference>
<evidence type="ECO:0000256" key="4">
    <source>
        <dbReference type="ARBA" id="ARBA00022692"/>
    </source>
</evidence>
<keyword evidence="6 10" id="KW-0472">Membrane</keyword>
<evidence type="ECO:0000256" key="3">
    <source>
        <dbReference type="ARBA" id="ARBA00022553"/>
    </source>
</evidence>
<evidence type="ECO:0000256" key="2">
    <source>
        <dbReference type="ARBA" id="ARBA00007860"/>
    </source>
</evidence>
<evidence type="ECO:0000256" key="7">
    <source>
        <dbReference type="ARBA" id="ARBA00023180"/>
    </source>
</evidence>
<keyword evidence="4 10" id="KW-0812">Transmembrane</keyword>
<keyword evidence="8" id="KW-0539">Nucleus</keyword>
<feature type="domain" description="Torsin-1A-interacting protein 1/2 AAA+ activator" evidence="11">
    <location>
        <begin position="77"/>
        <end position="307"/>
    </location>
</feature>
<organism evidence="12 13">
    <name type="scientific">Thamnophis sirtalis</name>
    <dbReference type="NCBI Taxonomy" id="35019"/>
    <lineage>
        <taxon>Eukaryota</taxon>
        <taxon>Metazoa</taxon>
        <taxon>Chordata</taxon>
        <taxon>Craniata</taxon>
        <taxon>Vertebrata</taxon>
        <taxon>Euteleostomi</taxon>
        <taxon>Lepidosauria</taxon>
        <taxon>Squamata</taxon>
        <taxon>Bifurcata</taxon>
        <taxon>Unidentata</taxon>
        <taxon>Episquamata</taxon>
        <taxon>Toxicofera</taxon>
        <taxon>Serpentes</taxon>
        <taxon>Colubroidea</taxon>
        <taxon>Colubridae</taxon>
        <taxon>Natricinae</taxon>
        <taxon>Thamnophis</taxon>
    </lineage>
</organism>
<dbReference type="Proteomes" id="UP000504617">
    <property type="component" value="Unplaced"/>
</dbReference>
<dbReference type="KEGG" id="tsr:106539546"/>
<dbReference type="PANTHER" id="PTHR18843:SF2">
    <property type="entry name" value="TORSIN-1A-INTERACTING PROTEIN 2"/>
    <property type="match status" value="1"/>
</dbReference>
<dbReference type="GO" id="GO:0061024">
    <property type="term" value="P:membrane organization"/>
    <property type="evidence" value="ECO:0007669"/>
    <property type="project" value="TreeGrafter"/>
</dbReference>
<evidence type="ECO:0000256" key="1">
    <source>
        <dbReference type="ARBA" id="ARBA00004259"/>
    </source>
</evidence>
<dbReference type="AlphaFoldDB" id="A0A6I9X7L3"/>
<keyword evidence="3" id="KW-0597">Phosphoprotein</keyword>
<dbReference type="OrthoDB" id="6258998at2759"/>
<keyword evidence="7" id="KW-0325">Glycoprotein</keyword>